<organism evidence="2">
    <name type="scientific">uncultured bacterium</name>
    <name type="common">gcode 4</name>
    <dbReference type="NCBI Taxonomy" id="1234023"/>
    <lineage>
        <taxon>Bacteria</taxon>
        <taxon>environmental samples</taxon>
    </lineage>
</organism>
<dbReference type="AlphaFoldDB" id="K1XXN7"/>
<feature type="non-terminal residue" evidence="2">
    <location>
        <position position="1"/>
    </location>
</feature>
<proteinExistence type="predicted"/>
<keyword evidence="1" id="KW-0472">Membrane</keyword>
<feature type="transmembrane region" description="Helical" evidence="1">
    <location>
        <begin position="47"/>
        <end position="73"/>
    </location>
</feature>
<name>K1XXN7_9BACT</name>
<evidence type="ECO:0000256" key="1">
    <source>
        <dbReference type="SAM" id="Phobius"/>
    </source>
</evidence>
<protein>
    <submittedName>
        <fullName evidence="2">Uncharacterized protein</fullName>
    </submittedName>
</protein>
<keyword evidence="1" id="KW-1133">Transmembrane helix</keyword>
<accession>K1XXN7</accession>
<keyword evidence="1" id="KW-0812">Transmembrane</keyword>
<comment type="caution">
    <text evidence="2">The sequence shown here is derived from an EMBL/GenBank/DDBJ whole genome shotgun (WGS) entry which is preliminary data.</text>
</comment>
<dbReference type="EMBL" id="AMFJ01034318">
    <property type="protein sequence ID" value="EKD29681.1"/>
    <property type="molecule type" value="Genomic_DNA"/>
</dbReference>
<gene>
    <name evidence="2" type="ORF">ACD_78C00318G0001</name>
</gene>
<reference evidence="2" key="1">
    <citation type="journal article" date="2012" name="Science">
        <title>Fermentation, hydrogen, and sulfur metabolism in multiple uncultivated bacterial phyla.</title>
        <authorList>
            <person name="Wrighton K.C."/>
            <person name="Thomas B.C."/>
            <person name="Sharon I."/>
            <person name="Miller C.S."/>
            <person name="Castelle C.J."/>
            <person name="VerBerkmoes N.C."/>
            <person name="Wilkins M.J."/>
            <person name="Hettich R.L."/>
            <person name="Lipton M.S."/>
            <person name="Williams K.H."/>
            <person name="Long P.E."/>
            <person name="Banfield J.F."/>
        </authorList>
    </citation>
    <scope>NUCLEOTIDE SEQUENCE [LARGE SCALE GENOMIC DNA]</scope>
</reference>
<evidence type="ECO:0000313" key="2">
    <source>
        <dbReference type="EMBL" id="EKD29681.1"/>
    </source>
</evidence>
<feature type="transmembrane region" description="Helical" evidence="1">
    <location>
        <begin position="21"/>
        <end position="41"/>
    </location>
</feature>
<sequence length="80" mass="9034">LLLIFTYRATRHLVRFDFLPSFTLSTIFFAVLASGANWYVLHMLHTGVFVSLLICSLVFSILYLGGIGGVWLLSKKKLPE</sequence>